<evidence type="ECO:0000256" key="6">
    <source>
        <dbReference type="SAM" id="MobiDB-lite"/>
    </source>
</evidence>
<evidence type="ECO:0000256" key="3">
    <source>
        <dbReference type="ARBA" id="ARBA00023125"/>
    </source>
</evidence>
<accession>A0A9W9MHV0</accession>
<keyword evidence="2" id="KW-0805">Transcription regulation</keyword>
<keyword evidence="3" id="KW-0238">DNA-binding</keyword>
<dbReference type="GO" id="GO:0000981">
    <property type="term" value="F:DNA-binding transcription factor activity, RNA polymerase II-specific"/>
    <property type="evidence" value="ECO:0007669"/>
    <property type="project" value="TreeGrafter"/>
</dbReference>
<reference evidence="7" key="2">
    <citation type="journal article" date="2023" name="IMA Fungus">
        <title>Comparative genomic study of the Penicillium genus elucidates a diverse pangenome and 15 lateral gene transfer events.</title>
        <authorList>
            <person name="Petersen C."/>
            <person name="Sorensen T."/>
            <person name="Nielsen M.R."/>
            <person name="Sondergaard T.E."/>
            <person name="Sorensen J.L."/>
            <person name="Fitzpatrick D.A."/>
            <person name="Frisvad J.C."/>
            <person name="Nielsen K.L."/>
        </authorList>
    </citation>
    <scope>NUCLEOTIDE SEQUENCE</scope>
    <source>
        <strain evidence="7">IBT 15544</strain>
    </source>
</reference>
<evidence type="ECO:0000256" key="5">
    <source>
        <dbReference type="ARBA" id="ARBA00023242"/>
    </source>
</evidence>
<dbReference type="AlphaFoldDB" id="A0A9W9MHV0"/>
<reference evidence="7" key="1">
    <citation type="submission" date="2022-12" db="EMBL/GenBank/DDBJ databases">
        <authorList>
            <person name="Petersen C."/>
        </authorList>
    </citation>
    <scope>NUCLEOTIDE SEQUENCE</scope>
    <source>
        <strain evidence="7">IBT 15544</strain>
    </source>
</reference>
<keyword evidence="5" id="KW-0539">Nucleus</keyword>
<dbReference type="InterPro" id="IPR051089">
    <property type="entry name" value="prtT"/>
</dbReference>
<gene>
    <name evidence="7" type="ORF">N7498_006231</name>
</gene>
<organism evidence="7 8">
    <name type="scientific">Penicillium cinerascens</name>
    <dbReference type="NCBI Taxonomy" id="70096"/>
    <lineage>
        <taxon>Eukaryota</taxon>
        <taxon>Fungi</taxon>
        <taxon>Dikarya</taxon>
        <taxon>Ascomycota</taxon>
        <taxon>Pezizomycotina</taxon>
        <taxon>Eurotiomycetes</taxon>
        <taxon>Eurotiomycetidae</taxon>
        <taxon>Eurotiales</taxon>
        <taxon>Aspergillaceae</taxon>
        <taxon>Penicillium</taxon>
    </lineage>
</organism>
<dbReference type="Proteomes" id="UP001150904">
    <property type="component" value="Unassembled WGS sequence"/>
</dbReference>
<dbReference type="PANTHER" id="PTHR31845">
    <property type="entry name" value="FINGER DOMAIN PROTEIN, PUTATIVE-RELATED"/>
    <property type="match status" value="1"/>
</dbReference>
<dbReference type="PANTHER" id="PTHR31845:SF10">
    <property type="entry name" value="ZN(II)2CYS6 TRANSCRIPTION FACTOR (EUROFUNG)"/>
    <property type="match status" value="1"/>
</dbReference>
<keyword evidence="4" id="KW-0804">Transcription</keyword>
<keyword evidence="8" id="KW-1185">Reference proteome</keyword>
<feature type="region of interest" description="Disordered" evidence="6">
    <location>
        <begin position="90"/>
        <end position="115"/>
    </location>
</feature>
<dbReference type="GeneID" id="83180594"/>
<feature type="compositionally biased region" description="Low complexity" evidence="6">
    <location>
        <begin position="104"/>
        <end position="115"/>
    </location>
</feature>
<evidence type="ECO:0000256" key="4">
    <source>
        <dbReference type="ARBA" id="ARBA00023163"/>
    </source>
</evidence>
<name>A0A9W9MHV0_9EURO</name>
<evidence type="ECO:0000313" key="8">
    <source>
        <dbReference type="Proteomes" id="UP001150904"/>
    </source>
</evidence>
<protein>
    <recommendedName>
        <fullName evidence="9">Transcription factor domain-containing protein</fullName>
    </recommendedName>
</protein>
<evidence type="ECO:0000313" key="7">
    <source>
        <dbReference type="EMBL" id="KAJ5201568.1"/>
    </source>
</evidence>
<proteinExistence type="predicted"/>
<evidence type="ECO:0000256" key="2">
    <source>
        <dbReference type="ARBA" id="ARBA00023015"/>
    </source>
</evidence>
<comment type="subcellular location">
    <subcellularLocation>
        <location evidence="1">Nucleus</location>
    </subcellularLocation>
</comment>
<dbReference type="EMBL" id="JAPQKR010000013">
    <property type="protein sequence ID" value="KAJ5201568.1"/>
    <property type="molecule type" value="Genomic_DNA"/>
</dbReference>
<evidence type="ECO:0008006" key="9">
    <source>
        <dbReference type="Google" id="ProtNLM"/>
    </source>
</evidence>
<sequence length="282" mass="31823">MHRLIVHTPNFNCSQLDTCLKCLNSQRVCVFLERQPRQSRQHRPKHSSKARICTLESKVDNLIAFTSQSQPIHGQVPSQSEVEFLELGLSTNSSSSSHGERDSTPSSSHNNSTSSNTLNWPLYRWAGYPKIKGISCPELLLECGLSIEAAEGFLRRFRNMTSYFPFFMFPRNATVLTMCKEQPFTLVAALTAATSSDKKLQKSLGDKFRTCALHTIMIHNERSLDLLNGILFNQLLHIATAMVDDMGLNLRPAEAMDRKIGLRLMHYRKACTPSASHDEFFS</sequence>
<comment type="caution">
    <text evidence="7">The sequence shown here is derived from an EMBL/GenBank/DDBJ whole genome shotgun (WGS) entry which is preliminary data.</text>
</comment>
<dbReference type="OrthoDB" id="5424793at2759"/>
<dbReference type="RefSeq" id="XP_058307484.1">
    <property type="nucleotide sequence ID" value="XM_058453293.1"/>
</dbReference>
<dbReference type="GO" id="GO:0005634">
    <property type="term" value="C:nucleus"/>
    <property type="evidence" value="ECO:0007669"/>
    <property type="project" value="UniProtKB-SubCell"/>
</dbReference>
<evidence type="ECO:0000256" key="1">
    <source>
        <dbReference type="ARBA" id="ARBA00004123"/>
    </source>
</evidence>
<dbReference type="GO" id="GO:0000976">
    <property type="term" value="F:transcription cis-regulatory region binding"/>
    <property type="evidence" value="ECO:0007669"/>
    <property type="project" value="TreeGrafter"/>
</dbReference>